<gene>
    <name evidence="12" type="primary">20208560</name>
    <name evidence="11" type="ORF">HELRODRAFT_182517</name>
</gene>
<dbReference type="GO" id="GO:0005813">
    <property type="term" value="C:centrosome"/>
    <property type="evidence" value="ECO:0007669"/>
    <property type="project" value="UniProtKB-SubCell"/>
</dbReference>
<dbReference type="Proteomes" id="UP000015101">
    <property type="component" value="Unassembled WGS sequence"/>
</dbReference>
<dbReference type="GO" id="GO:0000278">
    <property type="term" value="P:mitotic cell cycle"/>
    <property type="evidence" value="ECO:0000318"/>
    <property type="project" value="GO_Central"/>
</dbReference>
<reference evidence="11 13" key="2">
    <citation type="journal article" date="2013" name="Nature">
        <title>Insights into bilaterian evolution from three spiralian genomes.</title>
        <authorList>
            <person name="Simakov O."/>
            <person name="Marletaz F."/>
            <person name="Cho S.J."/>
            <person name="Edsinger-Gonzales E."/>
            <person name="Havlak P."/>
            <person name="Hellsten U."/>
            <person name="Kuo D.H."/>
            <person name="Larsson T."/>
            <person name="Lv J."/>
            <person name="Arendt D."/>
            <person name="Savage R."/>
            <person name="Osoegawa K."/>
            <person name="de Jong P."/>
            <person name="Grimwood J."/>
            <person name="Chapman J.A."/>
            <person name="Shapiro H."/>
            <person name="Aerts A."/>
            <person name="Otillar R.P."/>
            <person name="Terry A.Y."/>
            <person name="Boore J.L."/>
            <person name="Grigoriev I.V."/>
            <person name="Lindberg D.R."/>
            <person name="Seaver E.C."/>
            <person name="Weisblat D.A."/>
            <person name="Putnam N.H."/>
            <person name="Rokhsar D.S."/>
        </authorList>
    </citation>
    <scope>NUCLEOTIDE SEQUENCE</scope>
</reference>
<evidence type="ECO:0000313" key="11">
    <source>
        <dbReference type="EMBL" id="ESN90925.1"/>
    </source>
</evidence>
<keyword evidence="13" id="KW-1185">Reference proteome</keyword>
<protein>
    <recommendedName>
        <fullName evidence="8">Gamma-tubulin complex component</fullName>
    </recommendedName>
</protein>
<comment type="function">
    <text evidence="6">Component of the gamma-tubulin ring complex (gTuRC) which mediates microtubule nucleation. The gTuRC regulates the minus-end nucleation of alpha-beta tubulin heterodimers that grow into microtubule protafilaments, a critical step in centrosome duplication and spindle formation.</text>
</comment>
<dbReference type="InterPro" id="IPR040457">
    <property type="entry name" value="GCP_C"/>
</dbReference>
<dbReference type="CTD" id="20208560"/>
<dbReference type="HOGENOM" id="CLU_012029_0_0_1"/>
<comment type="subcellular location">
    <subcellularLocation>
        <location evidence="1">Cytoplasm</location>
        <location evidence="1">Cytoskeleton</location>
        <location evidence="1">Microtubule organizing center</location>
        <location evidence="1">Centrosome</location>
    </subcellularLocation>
</comment>
<dbReference type="InParanoid" id="T1FIB1"/>
<dbReference type="GO" id="GO:0007020">
    <property type="term" value="P:microtubule nucleation"/>
    <property type="evidence" value="ECO:0000318"/>
    <property type="project" value="GO_Central"/>
</dbReference>
<dbReference type="InterPro" id="IPR041470">
    <property type="entry name" value="GCP_N"/>
</dbReference>
<evidence type="ECO:0000256" key="3">
    <source>
        <dbReference type="ARBA" id="ARBA00022490"/>
    </source>
</evidence>
<dbReference type="PANTHER" id="PTHR19302:SF27">
    <property type="entry name" value="GAMMA-TUBULIN COMPLEX COMPONENT 4"/>
    <property type="match status" value="1"/>
</dbReference>
<evidence type="ECO:0000256" key="8">
    <source>
        <dbReference type="RuleBase" id="RU363050"/>
    </source>
</evidence>
<evidence type="ECO:0000259" key="10">
    <source>
        <dbReference type="Pfam" id="PF17681"/>
    </source>
</evidence>
<dbReference type="eggNOG" id="KOG2065">
    <property type="taxonomic scope" value="Eukaryota"/>
</dbReference>
<comment type="similarity">
    <text evidence="2 8">Belongs to the TUBGCP family.</text>
</comment>
<dbReference type="EnsemblMetazoa" id="HelroT182517">
    <property type="protein sequence ID" value="HelroP182517"/>
    <property type="gene ID" value="HelroG182517"/>
</dbReference>
<evidence type="ECO:0000259" key="9">
    <source>
        <dbReference type="Pfam" id="PF04130"/>
    </source>
</evidence>
<dbReference type="STRING" id="6412.T1FIB1"/>
<evidence type="ECO:0000256" key="1">
    <source>
        <dbReference type="ARBA" id="ARBA00004300"/>
    </source>
</evidence>
<keyword evidence="5 8" id="KW-0206">Cytoskeleton</keyword>
<comment type="subunit">
    <text evidence="7">Component of the gamma-tubulin ring complex (gTuRC) consisting of TUBGCP2, TUBGCP3, TUBGCP4, TUBGCP5 and TUBGCP6 and gamma-tubulin TUBG1 or TUBG2. TUBGCP2, TUBGCP3, TUBGCP4, TUBGCP5 and TUBGCP6 assemble in a 5:5:2:1:1 stoichiometry; each is associated with a gamma-tubulin, thereby arranging 14 gamma-tubulins in a helical manner. Gamma-tubulin at the first position is blocked by TUBGCP3 at the last position, allowing 13 protafilaments to grow into a microtubule. The gTuRC (via TUBGCP3 and TUBGCP6) interacts with ACTB and MZT1; the interactions form a luminal bridge that stabilizes the initial structure during complex assembly. The gTuRC (via TUBGCP2) interacts with MZT2A/MZT2B and CDK5RAP2 (via CM1 motif); the interactions play a role in gTuRC activation. Interacts with NINL. Interacts with ATF5; the ATF5:PCNT:polyglutamylated tubulin (PGT) tripartite unites the mother centriole and the pericentriolar material (PCM) in the centrosome.</text>
</comment>
<evidence type="ECO:0000256" key="4">
    <source>
        <dbReference type="ARBA" id="ARBA00022701"/>
    </source>
</evidence>
<proteinExistence type="inferred from homology"/>
<dbReference type="RefSeq" id="XP_009031011.1">
    <property type="nucleotide sequence ID" value="XM_009032763.1"/>
</dbReference>
<dbReference type="InterPro" id="IPR007259">
    <property type="entry name" value="GCP"/>
</dbReference>
<dbReference type="AlphaFoldDB" id="T1FIB1"/>
<dbReference type="KEGG" id="hro:HELRODRAFT_182517"/>
<dbReference type="GO" id="GO:0000922">
    <property type="term" value="C:spindle pole"/>
    <property type="evidence" value="ECO:0007669"/>
    <property type="project" value="InterPro"/>
</dbReference>
<reference evidence="13" key="1">
    <citation type="submission" date="2012-12" db="EMBL/GenBank/DDBJ databases">
        <authorList>
            <person name="Hellsten U."/>
            <person name="Grimwood J."/>
            <person name="Chapman J.A."/>
            <person name="Shapiro H."/>
            <person name="Aerts A."/>
            <person name="Otillar R.P."/>
            <person name="Terry A.Y."/>
            <person name="Boore J.L."/>
            <person name="Simakov O."/>
            <person name="Marletaz F."/>
            <person name="Cho S.-J."/>
            <person name="Edsinger-Gonzales E."/>
            <person name="Havlak P."/>
            <person name="Kuo D.-H."/>
            <person name="Larsson T."/>
            <person name="Lv J."/>
            <person name="Arendt D."/>
            <person name="Savage R."/>
            <person name="Osoegawa K."/>
            <person name="de Jong P."/>
            <person name="Lindberg D.R."/>
            <person name="Seaver E.C."/>
            <person name="Weisblat D.A."/>
            <person name="Putnam N.H."/>
            <person name="Grigoriev I.V."/>
            <person name="Rokhsar D.S."/>
        </authorList>
    </citation>
    <scope>NUCLEOTIDE SEQUENCE</scope>
</reference>
<evidence type="ECO:0000313" key="12">
    <source>
        <dbReference type="EnsemblMetazoa" id="HelroP182517"/>
    </source>
</evidence>
<feature type="domain" description="Gamma tubulin complex component protein N-terminal" evidence="10">
    <location>
        <begin position="2"/>
        <end position="334"/>
    </location>
</feature>
<reference evidence="12" key="3">
    <citation type="submission" date="2015-06" db="UniProtKB">
        <authorList>
            <consortium name="EnsemblMetazoa"/>
        </authorList>
    </citation>
    <scope>IDENTIFICATION</scope>
</reference>
<evidence type="ECO:0000313" key="13">
    <source>
        <dbReference type="Proteomes" id="UP000015101"/>
    </source>
</evidence>
<name>T1FIB1_HELRO</name>
<dbReference type="Pfam" id="PF04130">
    <property type="entry name" value="GCP_C_terminal"/>
    <property type="match status" value="1"/>
</dbReference>
<dbReference type="EMBL" id="KB097739">
    <property type="protein sequence ID" value="ESN90925.1"/>
    <property type="molecule type" value="Genomic_DNA"/>
</dbReference>
<dbReference type="Gene3D" id="1.20.120.1900">
    <property type="entry name" value="Gamma-tubulin complex, C-terminal domain"/>
    <property type="match status" value="1"/>
</dbReference>
<dbReference type="PANTHER" id="PTHR19302">
    <property type="entry name" value="GAMMA TUBULIN COMPLEX PROTEIN"/>
    <property type="match status" value="1"/>
</dbReference>
<dbReference type="Pfam" id="PF17681">
    <property type="entry name" value="GCP_N_terminal"/>
    <property type="match status" value="1"/>
</dbReference>
<evidence type="ECO:0000256" key="6">
    <source>
        <dbReference type="ARBA" id="ARBA00093416"/>
    </source>
</evidence>
<dbReference type="OrthoDB" id="78652at2759"/>
<dbReference type="OMA" id="QLSMWLL"/>
<keyword evidence="4 8" id="KW-0493">Microtubule</keyword>
<dbReference type="GO" id="GO:0043015">
    <property type="term" value="F:gamma-tubulin binding"/>
    <property type="evidence" value="ECO:0000318"/>
    <property type="project" value="GO_Central"/>
</dbReference>
<dbReference type="GO" id="GO:0000930">
    <property type="term" value="C:gamma-tubulin complex"/>
    <property type="evidence" value="ECO:0000318"/>
    <property type="project" value="GO_Central"/>
</dbReference>
<dbReference type="GO" id="GO:0005874">
    <property type="term" value="C:microtubule"/>
    <property type="evidence" value="ECO:0007669"/>
    <property type="project" value="UniProtKB-KW"/>
</dbReference>
<dbReference type="FunCoup" id="T1FIB1">
    <property type="interactions" value="1242"/>
</dbReference>
<evidence type="ECO:0000256" key="7">
    <source>
        <dbReference type="ARBA" id="ARBA00093547"/>
    </source>
</evidence>
<keyword evidence="3 8" id="KW-0963">Cytoplasm</keyword>
<dbReference type="GO" id="GO:0051321">
    <property type="term" value="P:meiotic cell cycle"/>
    <property type="evidence" value="ECO:0000318"/>
    <property type="project" value="GO_Central"/>
</dbReference>
<dbReference type="InterPro" id="IPR042241">
    <property type="entry name" value="GCP_C_sf"/>
</dbReference>
<feature type="domain" description="Gamma tubulin complex component C-terminal" evidence="9">
    <location>
        <begin position="340"/>
        <end position="651"/>
    </location>
</feature>
<dbReference type="FunFam" id="1.20.120.1900:FF:000001">
    <property type="entry name" value="Gamma-tubulin complex component"/>
    <property type="match status" value="1"/>
</dbReference>
<organism evidence="12 13">
    <name type="scientific">Helobdella robusta</name>
    <name type="common">Californian leech</name>
    <dbReference type="NCBI Taxonomy" id="6412"/>
    <lineage>
        <taxon>Eukaryota</taxon>
        <taxon>Metazoa</taxon>
        <taxon>Spiralia</taxon>
        <taxon>Lophotrochozoa</taxon>
        <taxon>Annelida</taxon>
        <taxon>Clitellata</taxon>
        <taxon>Hirudinea</taxon>
        <taxon>Rhynchobdellida</taxon>
        <taxon>Glossiphoniidae</taxon>
        <taxon>Helobdella</taxon>
    </lineage>
</organism>
<dbReference type="GeneID" id="20208560"/>
<evidence type="ECO:0000256" key="2">
    <source>
        <dbReference type="ARBA" id="ARBA00010337"/>
    </source>
</evidence>
<dbReference type="GO" id="GO:0051225">
    <property type="term" value="P:spindle assembly"/>
    <property type="evidence" value="ECO:0000318"/>
    <property type="project" value="GO_Central"/>
</dbReference>
<sequence length="669" mass="77872">MLHELLFVLSGYDGDVFVLDKSTNLVKVAKNLPFVHPTEESLLNRICILATHYIKFKTYIDLTNNSKVRHQGSYKKAFVKGLELILEPYLKLLVDLEKKLIKDSHLTVAYIQYATENYQQWFPAVSLLVDQVSNDRVHGCEVLDLLHKSSITGVQCVRDNILNGFDFCLIRILKCCHTVLYRQLLSWMLHGELTNSTGEGSRWGFFIQHHLEDHHNVIKADNDDDDDVEKKSKRIHLYEVNLAQLPSYISVRVAQKILFIGQSVDLFRGNRTKGYHSMWQPFKESMMSLREEEFSRDIDELSKLDVFDAIKFESTIDKIKTYVAGQLRNLMVDEADIQSNLRRFKDFFLIGRGELFLTFIDQSQHLLSKPPTLATHRDVNLAFQHAARDHSLDEKLYKQFQLVIQDANSAQSITATSSSSKFLQTRESGWNCLRMVAHVQWPLHIVFTDVVVHKCVFAAWYSQLFSFLLYVKRIQIELQQCWSLQMQQRHQHCNKLAKSEQNKSPLHHSPLKWRLRNHMAFIVDNLQYYLQVDVIESQFSILFDKIQSSKIDFEEMLLAHETFLNSLLAQSFIHVNQVNHCLMALLDLCHSYYGLVVHAQAELTSVQKQKLEDISKDFHRQSGFLFVILSRIRNNPHLTQLLLRIDYNNYFSKSKFSSTLLTKQVHSAS</sequence>
<accession>T1FIB1</accession>
<dbReference type="GO" id="GO:0031122">
    <property type="term" value="P:cytoplasmic microtubule organization"/>
    <property type="evidence" value="ECO:0000318"/>
    <property type="project" value="GO_Central"/>
</dbReference>
<dbReference type="EMBL" id="AMQM01008227">
    <property type="status" value="NOT_ANNOTATED_CDS"/>
    <property type="molecule type" value="Genomic_DNA"/>
</dbReference>
<evidence type="ECO:0000256" key="5">
    <source>
        <dbReference type="ARBA" id="ARBA00023212"/>
    </source>
</evidence>